<keyword evidence="7 8" id="KW-0472">Membrane</keyword>
<feature type="transmembrane region" description="Helical" evidence="8">
    <location>
        <begin position="120"/>
        <end position="138"/>
    </location>
</feature>
<feature type="transmembrane region" description="Helical" evidence="8">
    <location>
        <begin position="329"/>
        <end position="348"/>
    </location>
</feature>
<dbReference type="GO" id="GO:0009847">
    <property type="term" value="P:spore germination"/>
    <property type="evidence" value="ECO:0007669"/>
    <property type="project" value="InterPro"/>
</dbReference>
<evidence type="ECO:0000256" key="8">
    <source>
        <dbReference type="SAM" id="Phobius"/>
    </source>
</evidence>
<evidence type="ECO:0000256" key="3">
    <source>
        <dbReference type="ARBA" id="ARBA00022448"/>
    </source>
</evidence>
<dbReference type="PANTHER" id="PTHR34975:SF2">
    <property type="entry name" value="SPORE GERMINATION PROTEIN A2"/>
    <property type="match status" value="1"/>
</dbReference>
<dbReference type="Proteomes" id="UP000276301">
    <property type="component" value="Unassembled WGS sequence"/>
</dbReference>
<organism evidence="9 10">
    <name type="scientific">Anaerotruncus massiliensis</name>
    <name type="common">ex Liu et al. 2021</name>
    <dbReference type="NCBI Taxonomy" id="2321404"/>
    <lineage>
        <taxon>Bacteria</taxon>
        <taxon>Bacillati</taxon>
        <taxon>Bacillota</taxon>
        <taxon>Clostridia</taxon>
        <taxon>Eubacteriales</taxon>
        <taxon>Oscillospiraceae</taxon>
        <taxon>Anaerotruncus</taxon>
    </lineage>
</organism>
<keyword evidence="10" id="KW-1185">Reference proteome</keyword>
<feature type="transmembrane region" description="Helical" evidence="8">
    <location>
        <begin position="184"/>
        <end position="203"/>
    </location>
</feature>
<dbReference type="RefSeq" id="WP_121585893.1">
    <property type="nucleotide sequence ID" value="NZ_RCHT01000001.1"/>
</dbReference>
<evidence type="ECO:0000256" key="4">
    <source>
        <dbReference type="ARBA" id="ARBA00022544"/>
    </source>
</evidence>
<protein>
    <submittedName>
        <fullName evidence="9">Uncharacterized protein</fullName>
    </submittedName>
</protein>
<dbReference type="GO" id="GO:0016020">
    <property type="term" value="C:membrane"/>
    <property type="evidence" value="ECO:0007669"/>
    <property type="project" value="UniProtKB-SubCell"/>
</dbReference>
<accession>A0A498CQG5</accession>
<feature type="transmembrane region" description="Helical" evidence="8">
    <location>
        <begin position="264"/>
        <end position="284"/>
    </location>
</feature>
<evidence type="ECO:0000256" key="7">
    <source>
        <dbReference type="ARBA" id="ARBA00023136"/>
    </source>
</evidence>
<feature type="transmembrane region" description="Helical" evidence="8">
    <location>
        <begin position="215"/>
        <end position="236"/>
    </location>
</feature>
<keyword evidence="6 8" id="KW-1133">Transmembrane helix</keyword>
<dbReference type="Pfam" id="PF03845">
    <property type="entry name" value="Spore_permease"/>
    <property type="match status" value="1"/>
</dbReference>
<evidence type="ECO:0000256" key="6">
    <source>
        <dbReference type="ARBA" id="ARBA00022989"/>
    </source>
</evidence>
<keyword evidence="5 8" id="KW-0812">Transmembrane</keyword>
<evidence type="ECO:0000256" key="2">
    <source>
        <dbReference type="ARBA" id="ARBA00007998"/>
    </source>
</evidence>
<proteinExistence type="inferred from homology"/>
<evidence type="ECO:0000256" key="5">
    <source>
        <dbReference type="ARBA" id="ARBA00022692"/>
    </source>
</evidence>
<evidence type="ECO:0000313" key="10">
    <source>
        <dbReference type="Proteomes" id="UP000276301"/>
    </source>
</evidence>
<dbReference type="AlphaFoldDB" id="A0A498CQG5"/>
<feature type="transmembrane region" description="Helical" evidence="8">
    <location>
        <begin position="84"/>
        <end position="108"/>
    </location>
</feature>
<feature type="transmembrane region" description="Helical" evidence="8">
    <location>
        <begin position="40"/>
        <end position="63"/>
    </location>
</feature>
<dbReference type="InterPro" id="IPR004761">
    <property type="entry name" value="Spore_GerAB"/>
</dbReference>
<comment type="subcellular location">
    <subcellularLocation>
        <location evidence="1">Membrane</location>
        <topology evidence="1">Multi-pass membrane protein</topology>
    </subcellularLocation>
</comment>
<reference evidence="9 10" key="1">
    <citation type="submission" date="2018-10" db="EMBL/GenBank/DDBJ databases">
        <title>Anaerotruncus faecis sp. nov., isolated from human feces.</title>
        <authorList>
            <person name="Wang Y.-J."/>
        </authorList>
    </citation>
    <scope>NUCLEOTIDE SEQUENCE [LARGE SCALE GENOMIC DNA]</scope>
    <source>
        <strain evidence="9 10">22A2-44</strain>
    </source>
</reference>
<keyword evidence="4" id="KW-0309">Germination</keyword>
<sequence>MTGSRPRDISPAQLVMLLLLCRLFVLFTDTSRSENNLSGPAALAAVPLAAAGALLMLLPFFLLRRKAGGDMLTAFWRVGRPFGAALTAACGLFCVYMAASTAGHFSFFLVSTVYQNAKQWVFVLLFLLAAAYAAALGLEAFSRAGGFFFAVAMAAGALLLFALLPEVDLANLASPFLEPGALAAGTLRGVAGNADILLFLLLFPRVRGGSGKTGFWWVALTAAVWWVLCFFVLTALGDYAGTRLFPLQAAAAVANLSVFGRMDLVHIAVWIFTAFLRAAAWLYCGCTCLRRLFPKVRMGAASALCALAAGIAAAAAAPLWEAAGSALESGVPLLLLAVAAPLVTLCFPRAKSPVEDGKEAAQ</sequence>
<gene>
    <name evidence="9" type="ORF">D4A47_01955</name>
</gene>
<feature type="transmembrane region" description="Helical" evidence="8">
    <location>
        <begin position="145"/>
        <end position="164"/>
    </location>
</feature>
<feature type="transmembrane region" description="Helical" evidence="8">
    <location>
        <begin position="296"/>
        <end position="317"/>
    </location>
</feature>
<dbReference type="PANTHER" id="PTHR34975">
    <property type="entry name" value="SPORE GERMINATION PROTEIN A2"/>
    <property type="match status" value="1"/>
</dbReference>
<comment type="caution">
    <text evidence="9">The sequence shown here is derived from an EMBL/GenBank/DDBJ whole genome shotgun (WGS) entry which is preliminary data.</text>
</comment>
<evidence type="ECO:0000313" key="9">
    <source>
        <dbReference type="EMBL" id="RLL14768.1"/>
    </source>
</evidence>
<feature type="transmembrane region" description="Helical" evidence="8">
    <location>
        <begin position="12"/>
        <end position="28"/>
    </location>
</feature>
<name>A0A498CQG5_9FIRM</name>
<evidence type="ECO:0000256" key="1">
    <source>
        <dbReference type="ARBA" id="ARBA00004141"/>
    </source>
</evidence>
<dbReference type="EMBL" id="RCHT01000001">
    <property type="protein sequence ID" value="RLL14768.1"/>
    <property type="molecule type" value="Genomic_DNA"/>
</dbReference>
<comment type="similarity">
    <text evidence="2">Belongs to the amino acid-polyamine-organocation (APC) superfamily. Spore germination protein (SGP) (TC 2.A.3.9) family.</text>
</comment>
<keyword evidence="3" id="KW-0813">Transport</keyword>